<dbReference type="STRING" id="545695.TREAZ_3060"/>
<dbReference type="AlphaFoldDB" id="F5YAK5"/>
<accession>F5YAK5</accession>
<sequence length="78" mass="9531">MNIAFISSSYPEKRIIINKTSASYLREPRNIIIQIIAKFFRIISKFYEKIQWTDLYGYCCFLFYKKKNAKQYRYSAFF</sequence>
<dbReference type="EMBL" id="CP001841">
    <property type="protein sequence ID" value="AEF80850.1"/>
    <property type="molecule type" value="Genomic_DNA"/>
</dbReference>
<dbReference type="Proteomes" id="UP000009222">
    <property type="component" value="Chromosome"/>
</dbReference>
<reference evidence="1 2" key="2">
    <citation type="journal article" date="2011" name="ISME J.">
        <title>RNA-seq reveals cooperative metabolic interactions between two termite-gut spirochete species in co-culture.</title>
        <authorList>
            <person name="Rosenthal A.Z."/>
            <person name="Matson E.G."/>
            <person name="Eldar A."/>
            <person name="Leadbetter J.R."/>
        </authorList>
    </citation>
    <scope>NUCLEOTIDE SEQUENCE [LARGE SCALE GENOMIC DNA]</scope>
    <source>
        <strain evidence="2">ATCC BAA-888 / DSM 13862 / ZAS-9</strain>
    </source>
</reference>
<dbReference type="InParanoid" id="F5YAK5"/>
<keyword evidence="2" id="KW-1185">Reference proteome</keyword>
<dbReference type="KEGG" id="taz:TREAZ_3060"/>
<organism evidence="1 2">
    <name type="scientific">Leadbettera azotonutricia (strain ATCC BAA-888 / DSM 13862 / ZAS-9)</name>
    <name type="common">Treponema azotonutricium</name>
    <dbReference type="NCBI Taxonomy" id="545695"/>
    <lineage>
        <taxon>Bacteria</taxon>
        <taxon>Pseudomonadati</taxon>
        <taxon>Spirochaetota</taxon>
        <taxon>Spirochaetia</taxon>
        <taxon>Spirochaetales</taxon>
        <taxon>Breznakiellaceae</taxon>
        <taxon>Leadbettera</taxon>
    </lineage>
</organism>
<proteinExistence type="predicted"/>
<dbReference type="HOGENOM" id="CLU_2620982_0_0_12"/>
<name>F5YAK5_LEAAZ</name>
<gene>
    <name evidence="1" type="ordered locus">TREAZ_3060</name>
</gene>
<protein>
    <submittedName>
        <fullName evidence="1">Uncharacterized protein</fullName>
    </submittedName>
</protein>
<reference evidence="2" key="1">
    <citation type="submission" date="2009-12" db="EMBL/GenBank/DDBJ databases">
        <title>Complete sequence of Treponema azotonutricium strain ZAS-9.</title>
        <authorList>
            <person name="Tetu S.G."/>
            <person name="Matson E."/>
            <person name="Ren Q."/>
            <person name="Seshadri R."/>
            <person name="Elbourne L."/>
            <person name="Hassan K.A."/>
            <person name="Durkin A."/>
            <person name="Radune D."/>
            <person name="Mohamoud Y."/>
            <person name="Shay R."/>
            <person name="Jin S."/>
            <person name="Zhang X."/>
            <person name="Lucey K."/>
            <person name="Ballor N.R."/>
            <person name="Ottesen E."/>
            <person name="Rosenthal R."/>
            <person name="Allen A."/>
            <person name="Leadbetter J.R."/>
            <person name="Paulsen I.T."/>
        </authorList>
    </citation>
    <scope>NUCLEOTIDE SEQUENCE [LARGE SCALE GENOMIC DNA]</scope>
    <source>
        <strain evidence="2">ATCC BAA-888 / DSM 13862 / ZAS-9</strain>
    </source>
</reference>
<evidence type="ECO:0000313" key="2">
    <source>
        <dbReference type="Proteomes" id="UP000009222"/>
    </source>
</evidence>
<evidence type="ECO:0000313" key="1">
    <source>
        <dbReference type="EMBL" id="AEF80850.1"/>
    </source>
</evidence>